<evidence type="ECO:0000256" key="4">
    <source>
        <dbReference type="ARBA" id="ARBA00022825"/>
    </source>
</evidence>
<dbReference type="Proteomes" id="UP000317893">
    <property type="component" value="Unassembled WGS sequence"/>
</dbReference>
<dbReference type="InterPro" id="IPR022398">
    <property type="entry name" value="Peptidase_S8_His-AS"/>
</dbReference>
<dbReference type="PROSITE" id="PS00136">
    <property type="entry name" value="SUBTILASE_ASP"/>
    <property type="match status" value="1"/>
</dbReference>
<dbReference type="RefSeq" id="WP_246061069.1">
    <property type="nucleotide sequence ID" value="NZ_BAAAPR010000013.1"/>
</dbReference>
<dbReference type="PROSITE" id="PS00138">
    <property type="entry name" value="SUBTILASE_SER"/>
    <property type="match status" value="1"/>
</dbReference>
<dbReference type="SUPFAM" id="SSF52743">
    <property type="entry name" value="Subtilisin-like"/>
    <property type="match status" value="1"/>
</dbReference>
<dbReference type="PANTHER" id="PTHR43806:SF11">
    <property type="entry name" value="CEREVISIN-RELATED"/>
    <property type="match status" value="1"/>
</dbReference>
<gene>
    <name evidence="10" type="ORF">FB458_0962</name>
</gene>
<feature type="active site" description="Charge relay system" evidence="5 6">
    <location>
        <position position="249"/>
    </location>
</feature>
<proteinExistence type="inferred from homology"/>
<evidence type="ECO:0000259" key="9">
    <source>
        <dbReference type="Pfam" id="PF00082"/>
    </source>
</evidence>
<keyword evidence="3 6" id="KW-0378">Hydrolase</keyword>
<feature type="domain" description="Peptidase S8/S53" evidence="9">
    <location>
        <begin position="200"/>
        <end position="505"/>
    </location>
</feature>
<feature type="active site" description="Charge relay system" evidence="5 6">
    <location>
        <position position="445"/>
    </location>
</feature>
<evidence type="ECO:0000256" key="8">
    <source>
        <dbReference type="SAM" id="SignalP"/>
    </source>
</evidence>
<feature type="active site" description="Charge relay system" evidence="5 6">
    <location>
        <position position="207"/>
    </location>
</feature>
<comment type="similarity">
    <text evidence="1 6 7">Belongs to the peptidase S8 family.</text>
</comment>
<dbReference type="InterPro" id="IPR000209">
    <property type="entry name" value="Peptidase_S8/S53_dom"/>
</dbReference>
<keyword evidence="2 6" id="KW-0645">Protease</keyword>
<dbReference type="GO" id="GO:0006508">
    <property type="term" value="P:proteolysis"/>
    <property type="evidence" value="ECO:0007669"/>
    <property type="project" value="UniProtKB-KW"/>
</dbReference>
<dbReference type="PANTHER" id="PTHR43806">
    <property type="entry name" value="PEPTIDASE S8"/>
    <property type="match status" value="1"/>
</dbReference>
<dbReference type="PROSITE" id="PS51892">
    <property type="entry name" value="SUBTILASE"/>
    <property type="match status" value="1"/>
</dbReference>
<dbReference type="InterPro" id="IPR023827">
    <property type="entry name" value="Peptidase_S8_Asp-AS"/>
</dbReference>
<dbReference type="Pfam" id="PF00082">
    <property type="entry name" value="Peptidase_S8"/>
    <property type="match status" value="1"/>
</dbReference>
<accession>A0A542DXS8</accession>
<evidence type="ECO:0000256" key="5">
    <source>
        <dbReference type="PIRSR" id="PIRSR615500-1"/>
    </source>
</evidence>
<evidence type="ECO:0000313" key="11">
    <source>
        <dbReference type="Proteomes" id="UP000317893"/>
    </source>
</evidence>
<evidence type="ECO:0000256" key="6">
    <source>
        <dbReference type="PROSITE-ProRule" id="PRU01240"/>
    </source>
</evidence>
<comment type="caution">
    <text evidence="10">The sequence shown here is derived from an EMBL/GenBank/DDBJ whole genome shotgun (WGS) entry which is preliminary data.</text>
</comment>
<evidence type="ECO:0000256" key="3">
    <source>
        <dbReference type="ARBA" id="ARBA00022801"/>
    </source>
</evidence>
<evidence type="ECO:0000256" key="2">
    <source>
        <dbReference type="ARBA" id="ARBA00022670"/>
    </source>
</evidence>
<dbReference type="InterPro" id="IPR015500">
    <property type="entry name" value="Peptidase_S8_subtilisin-rel"/>
</dbReference>
<name>A0A542DXS8_9MICO</name>
<dbReference type="PROSITE" id="PS00137">
    <property type="entry name" value="SUBTILASE_HIS"/>
    <property type="match status" value="1"/>
</dbReference>
<dbReference type="InterPro" id="IPR006311">
    <property type="entry name" value="TAT_signal"/>
</dbReference>
<evidence type="ECO:0000313" key="10">
    <source>
        <dbReference type="EMBL" id="TQJ07891.1"/>
    </source>
</evidence>
<feature type="signal peptide" evidence="8">
    <location>
        <begin position="1"/>
        <end position="30"/>
    </location>
</feature>
<dbReference type="AlphaFoldDB" id="A0A542DXS8"/>
<dbReference type="InterPro" id="IPR023828">
    <property type="entry name" value="Peptidase_S8_Ser-AS"/>
</dbReference>
<dbReference type="PRINTS" id="PR00723">
    <property type="entry name" value="SUBTILISIN"/>
</dbReference>
<protein>
    <submittedName>
        <fullName evidence="10">Subtilase family protein</fullName>
    </submittedName>
</protein>
<keyword evidence="4 6" id="KW-0720">Serine protease</keyword>
<keyword evidence="8" id="KW-0732">Signal</keyword>
<reference evidence="10 11" key="1">
    <citation type="submission" date="2019-06" db="EMBL/GenBank/DDBJ databases">
        <title>Sequencing the genomes of 1000 actinobacteria strains.</title>
        <authorList>
            <person name="Klenk H.-P."/>
        </authorList>
    </citation>
    <scope>NUCLEOTIDE SEQUENCE [LARGE SCALE GENOMIC DNA]</scope>
    <source>
        <strain evidence="10 11">DSM 18607</strain>
    </source>
</reference>
<feature type="chain" id="PRO_5039486834" evidence="8">
    <location>
        <begin position="31"/>
        <end position="515"/>
    </location>
</feature>
<evidence type="ECO:0000256" key="7">
    <source>
        <dbReference type="RuleBase" id="RU003355"/>
    </source>
</evidence>
<dbReference type="EMBL" id="VFMN01000001">
    <property type="protein sequence ID" value="TQJ07891.1"/>
    <property type="molecule type" value="Genomic_DNA"/>
</dbReference>
<evidence type="ECO:0000256" key="1">
    <source>
        <dbReference type="ARBA" id="ARBA00011073"/>
    </source>
</evidence>
<organism evidence="10 11">
    <name type="scientific">Lapillicoccus jejuensis</name>
    <dbReference type="NCBI Taxonomy" id="402171"/>
    <lineage>
        <taxon>Bacteria</taxon>
        <taxon>Bacillati</taxon>
        <taxon>Actinomycetota</taxon>
        <taxon>Actinomycetes</taxon>
        <taxon>Micrococcales</taxon>
        <taxon>Intrasporangiaceae</taxon>
        <taxon>Lapillicoccus</taxon>
    </lineage>
</organism>
<sequence>MPRPLPRRPRRRLALLATALVTTAATLVGATGAASATAGPAAPTAVQSSTPVPIDTPDGQLSAYVVLATQAGPADMATVRTAVRKAGGVVVQAWPQIGVVVAHSDRAAFRTQVVALGAGTVSGAQPTRTVAVSEGTPDGITTPWSSTAALAKAARVTKASPAGGAALAAAPVTDPRESEQWDMRMIKADKAHEITDGSPEVVVGVLDSGIDASHPDLAPNIDAADSVNCTDAGRPDTSATGWLPTTSLHGTHVAGTIAAARNGVGIVGVAPGVKLASVKVVNDDGFIYPEYAVCGFMWAGQHKLDVTNNSYYVDPFEFYCGDQPEQAVPMEAVRRAVAWSTSQGVVHAAAAGNSAVDLANKTTDAGSPDDGTPVERTLNPTCKDIPAELDGVATVSALSQVGTTLEGTLASYSNRGLGVIDVAAPGSRILSTVPGGGYALLSGTSMASPHVAGVLALLKSVHPTWSPAQLLATLDAQADAQACTATPGGPSCLGRTADNSYYGNGKVDANQAVRQ</sequence>
<keyword evidence="11" id="KW-1185">Reference proteome</keyword>
<dbReference type="Gene3D" id="3.40.50.200">
    <property type="entry name" value="Peptidase S8/S53 domain"/>
    <property type="match status" value="1"/>
</dbReference>
<dbReference type="InterPro" id="IPR036852">
    <property type="entry name" value="Peptidase_S8/S53_dom_sf"/>
</dbReference>
<dbReference type="GO" id="GO:0004252">
    <property type="term" value="F:serine-type endopeptidase activity"/>
    <property type="evidence" value="ECO:0007669"/>
    <property type="project" value="UniProtKB-UniRule"/>
</dbReference>
<dbReference type="InterPro" id="IPR050131">
    <property type="entry name" value="Peptidase_S8_subtilisin-like"/>
</dbReference>
<dbReference type="PROSITE" id="PS51318">
    <property type="entry name" value="TAT"/>
    <property type="match status" value="1"/>
</dbReference>